<dbReference type="GO" id="GO:0000166">
    <property type="term" value="F:nucleotide binding"/>
    <property type="evidence" value="ECO:0007669"/>
    <property type="project" value="InterPro"/>
</dbReference>
<dbReference type="SUPFAM" id="SSF46589">
    <property type="entry name" value="tRNA-binding arm"/>
    <property type="match status" value="1"/>
</dbReference>
<evidence type="ECO:0000313" key="4">
    <source>
        <dbReference type="WBParaSite" id="PSU_v2.g10597.t1"/>
    </source>
</evidence>
<dbReference type="Proteomes" id="UP000887577">
    <property type="component" value="Unplaced"/>
</dbReference>
<name>A0A914XRH8_9BILA</name>
<feature type="coiled-coil region" evidence="1">
    <location>
        <begin position="176"/>
        <end position="217"/>
    </location>
</feature>
<sequence>METSDKESQYELISLDEKALAAIQLLKSIRKELSGFRKTEGLANEPTASNPAETNAYNAIQEVLPRMTMTPMLSAEIERHKEKLEHQKQIDELKAENKDLKDKVAKFDAENEKIKELKAENKDLKDKVAKVDAEKEKLKLELLKTRKSLKAVVLDDVPEDIQEPFKSLVETRLKKISMLKRIIKETNKDKEEISKELAELKESSKKIEKSSVKLQENELLEYEALLDEPDEINCNPVTPVPKETLDPPSSPTRKRSWNKASETISDSSSGTKKQHSEDDNNKDGIDETCHANIHPENIENRDQTNT</sequence>
<feature type="compositionally biased region" description="Basic and acidic residues" evidence="2">
    <location>
        <begin position="296"/>
        <end position="306"/>
    </location>
</feature>
<reference evidence="4" key="1">
    <citation type="submission" date="2022-11" db="UniProtKB">
        <authorList>
            <consortium name="WormBaseParasite"/>
        </authorList>
    </citation>
    <scope>IDENTIFICATION</scope>
</reference>
<evidence type="ECO:0000313" key="3">
    <source>
        <dbReference type="Proteomes" id="UP000887577"/>
    </source>
</evidence>
<dbReference type="InterPro" id="IPR010978">
    <property type="entry name" value="tRNA-bd_arm"/>
</dbReference>
<dbReference type="AlphaFoldDB" id="A0A914XRH8"/>
<feature type="compositionally biased region" description="Basic and acidic residues" evidence="2">
    <location>
        <begin position="274"/>
        <end position="289"/>
    </location>
</feature>
<evidence type="ECO:0000256" key="1">
    <source>
        <dbReference type="SAM" id="Coils"/>
    </source>
</evidence>
<proteinExistence type="predicted"/>
<keyword evidence="1" id="KW-0175">Coiled coil</keyword>
<dbReference type="WBParaSite" id="PSU_v2.g10597.t1">
    <property type="protein sequence ID" value="PSU_v2.g10597.t1"/>
    <property type="gene ID" value="PSU_v2.g10597"/>
</dbReference>
<evidence type="ECO:0000256" key="2">
    <source>
        <dbReference type="SAM" id="MobiDB-lite"/>
    </source>
</evidence>
<feature type="compositionally biased region" description="Polar residues" evidence="2">
    <location>
        <begin position="258"/>
        <end position="271"/>
    </location>
</feature>
<protein>
    <submittedName>
        <fullName evidence="4">Uncharacterized protein</fullName>
    </submittedName>
</protein>
<accession>A0A914XRH8</accession>
<feature type="coiled-coil region" evidence="1">
    <location>
        <begin position="83"/>
        <end position="141"/>
    </location>
</feature>
<feature type="region of interest" description="Disordered" evidence="2">
    <location>
        <begin position="227"/>
        <end position="306"/>
    </location>
</feature>
<organism evidence="3 4">
    <name type="scientific">Panagrolaimus superbus</name>
    <dbReference type="NCBI Taxonomy" id="310955"/>
    <lineage>
        <taxon>Eukaryota</taxon>
        <taxon>Metazoa</taxon>
        <taxon>Ecdysozoa</taxon>
        <taxon>Nematoda</taxon>
        <taxon>Chromadorea</taxon>
        <taxon>Rhabditida</taxon>
        <taxon>Tylenchina</taxon>
        <taxon>Panagrolaimomorpha</taxon>
        <taxon>Panagrolaimoidea</taxon>
        <taxon>Panagrolaimidae</taxon>
        <taxon>Panagrolaimus</taxon>
    </lineage>
</organism>
<keyword evidence="3" id="KW-1185">Reference proteome</keyword>